<accession>A0ACC3D4V1</accession>
<evidence type="ECO:0000313" key="2">
    <source>
        <dbReference type="Proteomes" id="UP001186974"/>
    </source>
</evidence>
<dbReference type="Proteomes" id="UP001186974">
    <property type="component" value="Unassembled WGS sequence"/>
</dbReference>
<proteinExistence type="predicted"/>
<protein>
    <submittedName>
        <fullName evidence="1">Uncharacterized protein</fullName>
    </submittedName>
</protein>
<gene>
    <name evidence="1" type="ORF">LTS18_005503</name>
</gene>
<keyword evidence="2" id="KW-1185">Reference proteome</keyword>
<sequence>AYKSQHPGSRIKIERGRNVDVMEYRLIQDTDHGPQTIFRAARYYGFRNIQNLVRRLKPAKASKLPGAASRKPGGSRKPGQPAGSSKDDEYAYVEVMACPGGCTNGGGQIKVSDLKEVQGEEFENSGAQKVGTGEQRKWLERVDEAYFSASSSDEDEGEQTNGHDHMEVDDGGAGDAMDVDKLHSNGINGLNGIHDDDMVDGISHGDIKSMVQYWANLTDVDAQTLCYTSFRKVESDVGKKATEVERVAGLASTIGGGW</sequence>
<name>A0ACC3D4V1_9PEZI</name>
<dbReference type="EMBL" id="JAWDJW010007642">
    <property type="protein sequence ID" value="KAK3061759.1"/>
    <property type="molecule type" value="Genomic_DNA"/>
</dbReference>
<reference evidence="1" key="1">
    <citation type="submission" date="2024-09" db="EMBL/GenBank/DDBJ databases">
        <title>Black Yeasts Isolated from many extreme environments.</title>
        <authorList>
            <person name="Coleine C."/>
            <person name="Stajich J.E."/>
            <person name="Selbmann L."/>
        </authorList>
    </citation>
    <scope>NUCLEOTIDE SEQUENCE</scope>
    <source>
        <strain evidence="1">CCFEE 5737</strain>
    </source>
</reference>
<comment type="caution">
    <text evidence="1">The sequence shown here is derived from an EMBL/GenBank/DDBJ whole genome shotgun (WGS) entry which is preliminary data.</text>
</comment>
<feature type="non-terminal residue" evidence="1">
    <location>
        <position position="1"/>
    </location>
</feature>
<evidence type="ECO:0000313" key="1">
    <source>
        <dbReference type="EMBL" id="KAK3061759.1"/>
    </source>
</evidence>
<organism evidence="1 2">
    <name type="scientific">Coniosporium uncinatum</name>
    <dbReference type="NCBI Taxonomy" id="93489"/>
    <lineage>
        <taxon>Eukaryota</taxon>
        <taxon>Fungi</taxon>
        <taxon>Dikarya</taxon>
        <taxon>Ascomycota</taxon>
        <taxon>Pezizomycotina</taxon>
        <taxon>Dothideomycetes</taxon>
        <taxon>Dothideomycetes incertae sedis</taxon>
        <taxon>Coniosporium</taxon>
    </lineage>
</organism>